<dbReference type="EMBL" id="CP036422">
    <property type="protein sequence ID" value="QFU77172.1"/>
    <property type="molecule type" value="Genomic_DNA"/>
</dbReference>
<gene>
    <name evidence="1" type="ORF">EY643_16750</name>
</gene>
<evidence type="ECO:0000313" key="2">
    <source>
        <dbReference type="Proteomes" id="UP000326287"/>
    </source>
</evidence>
<dbReference type="Pfam" id="PF20102">
    <property type="entry name" value="DUF6492"/>
    <property type="match status" value="1"/>
</dbReference>
<name>A0A5P9NN35_9GAMM</name>
<keyword evidence="2" id="KW-1185">Reference proteome</keyword>
<reference evidence="1 2" key="1">
    <citation type="submission" date="2019-02" db="EMBL/GenBank/DDBJ databases">
        <authorList>
            <person name="Li S.-H."/>
        </authorList>
    </citation>
    <scope>NUCLEOTIDE SEQUENCE [LARGE SCALE GENOMIC DNA]</scope>
    <source>
        <strain evidence="1 2">IMCC14385</strain>
    </source>
</reference>
<dbReference type="RefSeq" id="WP_153240318.1">
    <property type="nucleotide sequence ID" value="NZ_CP036422.1"/>
</dbReference>
<evidence type="ECO:0008006" key="3">
    <source>
        <dbReference type="Google" id="ProtNLM"/>
    </source>
</evidence>
<dbReference type="KEGG" id="halc:EY643_16750"/>
<proteinExistence type="predicted"/>
<evidence type="ECO:0000313" key="1">
    <source>
        <dbReference type="EMBL" id="QFU77172.1"/>
    </source>
</evidence>
<dbReference type="AlphaFoldDB" id="A0A5P9NN35"/>
<organism evidence="1 2">
    <name type="scientific">Halioglobus maricola</name>
    <dbReference type="NCBI Taxonomy" id="2601894"/>
    <lineage>
        <taxon>Bacteria</taxon>
        <taxon>Pseudomonadati</taxon>
        <taxon>Pseudomonadota</taxon>
        <taxon>Gammaproteobacteria</taxon>
        <taxon>Cellvibrionales</taxon>
        <taxon>Halieaceae</taxon>
        <taxon>Halioglobus</taxon>
    </lineage>
</organism>
<accession>A0A5P9NN35</accession>
<dbReference type="OrthoDB" id="571298at2"/>
<protein>
    <recommendedName>
        <fullName evidence="3">Nucleotide-diphospho-sugar transferase domain-containing protein</fullName>
    </recommendedName>
</protein>
<dbReference type="Proteomes" id="UP000326287">
    <property type="component" value="Chromosome"/>
</dbReference>
<sequence>MQNSLEIITCSYGPDLDRCRRLCESIDRHVSGDIRHALVVPARDYKDFISLANERRSVRVVEEVLPSGYRQLPWSDRWWVDNRGWPVRGWMMQQLAKLSADKVTEAELILFADSDLVFVRDFDIALVYSEDLLRLRREPGSAPSRDHIAWHCRSAELLGLAPGYGGSDYVGQLVTWRRSQLVAMKAHIEQLGGRPWHRLFARSLRCSEYTLYGMYVEHVARERHGHFYEPGELCHCCWFSEDVESLASQQSRIADGSIALLLQSNIGLSAARENAIVKSARAQLALGEGGLAA</sequence>
<dbReference type="InterPro" id="IPR045499">
    <property type="entry name" value="DUF6492"/>
</dbReference>